<dbReference type="EMBL" id="CM042886">
    <property type="protein sequence ID" value="KAI4338874.1"/>
    <property type="molecule type" value="Genomic_DNA"/>
</dbReference>
<gene>
    <name evidence="1" type="ORF">MLD38_023881</name>
</gene>
<evidence type="ECO:0000313" key="2">
    <source>
        <dbReference type="Proteomes" id="UP001057402"/>
    </source>
</evidence>
<protein>
    <submittedName>
        <fullName evidence="1">Uncharacterized protein</fullName>
    </submittedName>
</protein>
<organism evidence="1 2">
    <name type="scientific">Melastoma candidum</name>
    <dbReference type="NCBI Taxonomy" id="119954"/>
    <lineage>
        <taxon>Eukaryota</taxon>
        <taxon>Viridiplantae</taxon>
        <taxon>Streptophyta</taxon>
        <taxon>Embryophyta</taxon>
        <taxon>Tracheophyta</taxon>
        <taxon>Spermatophyta</taxon>
        <taxon>Magnoliopsida</taxon>
        <taxon>eudicotyledons</taxon>
        <taxon>Gunneridae</taxon>
        <taxon>Pentapetalae</taxon>
        <taxon>rosids</taxon>
        <taxon>malvids</taxon>
        <taxon>Myrtales</taxon>
        <taxon>Melastomataceae</taxon>
        <taxon>Melastomatoideae</taxon>
        <taxon>Melastomateae</taxon>
        <taxon>Melastoma</taxon>
    </lineage>
</organism>
<keyword evidence="2" id="KW-1185">Reference proteome</keyword>
<reference evidence="2" key="1">
    <citation type="journal article" date="2023" name="Front. Plant Sci.">
        <title>Chromosomal-level genome assembly of Melastoma candidum provides insights into trichome evolution.</title>
        <authorList>
            <person name="Zhong Y."/>
            <person name="Wu W."/>
            <person name="Sun C."/>
            <person name="Zou P."/>
            <person name="Liu Y."/>
            <person name="Dai S."/>
            <person name="Zhou R."/>
        </authorList>
    </citation>
    <scope>NUCLEOTIDE SEQUENCE [LARGE SCALE GENOMIC DNA]</scope>
</reference>
<dbReference type="Proteomes" id="UP001057402">
    <property type="component" value="Chromosome 7"/>
</dbReference>
<evidence type="ECO:0000313" key="1">
    <source>
        <dbReference type="EMBL" id="KAI4338874.1"/>
    </source>
</evidence>
<name>A0ACB9NTY4_9MYRT</name>
<comment type="caution">
    <text evidence="1">The sequence shown here is derived from an EMBL/GenBank/DDBJ whole genome shotgun (WGS) entry which is preliminary data.</text>
</comment>
<proteinExistence type="predicted"/>
<sequence>MITCSLAGKDGPAGQFLEQFPREFTRFQTVDANTNPNALFPSLKEYYNPNQSMLELVFSPIEEWISKSDEDIIDATMKELANLFPDEIAADGSKGKVLEYHVVKTPRSVYKTVPNYEPRQPPLQKSPIEGFYTTGDYTKQKCQSSSEQLITSSRIEREPKV</sequence>
<accession>A0ACB9NTY4</accession>